<evidence type="ECO:0000259" key="3">
    <source>
        <dbReference type="PROSITE" id="PS51504"/>
    </source>
</evidence>
<feature type="compositionally biased region" description="Pro residues" evidence="2">
    <location>
        <begin position="113"/>
        <end position="133"/>
    </location>
</feature>
<dbReference type="GO" id="GO:0000786">
    <property type="term" value="C:nucleosome"/>
    <property type="evidence" value="ECO:0007669"/>
    <property type="project" value="InterPro"/>
</dbReference>
<dbReference type="GO" id="GO:0006334">
    <property type="term" value="P:nucleosome assembly"/>
    <property type="evidence" value="ECO:0007669"/>
    <property type="project" value="InterPro"/>
</dbReference>
<evidence type="ECO:0000256" key="2">
    <source>
        <dbReference type="SAM" id="MobiDB-lite"/>
    </source>
</evidence>
<dbReference type="GO" id="GO:0003677">
    <property type="term" value="F:DNA binding"/>
    <property type="evidence" value="ECO:0007669"/>
    <property type="project" value="InterPro"/>
</dbReference>
<gene>
    <name evidence="4" type="ORF">D9619_005600</name>
</gene>
<feature type="compositionally biased region" description="Pro residues" evidence="2">
    <location>
        <begin position="182"/>
        <end position="202"/>
    </location>
</feature>
<feature type="compositionally biased region" description="Acidic residues" evidence="2">
    <location>
        <begin position="646"/>
        <end position="662"/>
    </location>
</feature>
<feature type="region of interest" description="Disordered" evidence="2">
    <location>
        <begin position="516"/>
        <end position="550"/>
    </location>
</feature>
<feature type="compositionally biased region" description="Polar residues" evidence="2">
    <location>
        <begin position="142"/>
        <end position="152"/>
    </location>
</feature>
<feature type="region of interest" description="Disordered" evidence="2">
    <location>
        <begin position="73"/>
        <end position="204"/>
    </location>
</feature>
<organism evidence="4 5">
    <name type="scientific">Psilocybe cf. subviscida</name>
    <dbReference type="NCBI Taxonomy" id="2480587"/>
    <lineage>
        <taxon>Eukaryota</taxon>
        <taxon>Fungi</taxon>
        <taxon>Dikarya</taxon>
        <taxon>Basidiomycota</taxon>
        <taxon>Agaricomycotina</taxon>
        <taxon>Agaricomycetes</taxon>
        <taxon>Agaricomycetidae</taxon>
        <taxon>Agaricales</taxon>
        <taxon>Agaricineae</taxon>
        <taxon>Strophariaceae</taxon>
        <taxon>Psilocybe</taxon>
    </lineage>
</organism>
<feature type="compositionally biased region" description="Pro residues" evidence="2">
    <location>
        <begin position="603"/>
        <end position="612"/>
    </location>
</feature>
<evidence type="ECO:0000313" key="5">
    <source>
        <dbReference type="Proteomes" id="UP000567179"/>
    </source>
</evidence>
<reference evidence="4 5" key="1">
    <citation type="journal article" date="2020" name="ISME J.">
        <title>Uncovering the hidden diversity of litter-decomposition mechanisms in mushroom-forming fungi.</title>
        <authorList>
            <person name="Floudas D."/>
            <person name="Bentzer J."/>
            <person name="Ahren D."/>
            <person name="Johansson T."/>
            <person name="Persson P."/>
            <person name="Tunlid A."/>
        </authorList>
    </citation>
    <scope>NUCLEOTIDE SEQUENCE [LARGE SCALE GENOMIC DNA]</scope>
    <source>
        <strain evidence="4 5">CBS 101986</strain>
    </source>
</reference>
<comment type="caution">
    <text evidence="4">The sequence shown here is derived from an EMBL/GenBank/DDBJ whole genome shotgun (WGS) entry which is preliminary data.</text>
</comment>
<feature type="region of interest" description="Disordered" evidence="2">
    <location>
        <begin position="564"/>
        <end position="662"/>
    </location>
</feature>
<feature type="region of interest" description="Disordered" evidence="2">
    <location>
        <begin position="425"/>
        <end position="448"/>
    </location>
</feature>
<dbReference type="AlphaFoldDB" id="A0A8H5FB15"/>
<dbReference type="InterPro" id="IPR036390">
    <property type="entry name" value="WH_DNA-bd_sf"/>
</dbReference>
<feature type="compositionally biased region" description="Basic and acidic residues" evidence="2">
    <location>
        <begin position="88"/>
        <end position="101"/>
    </location>
</feature>
<dbReference type="EMBL" id="JAACJJ010000001">
    <property type="protein sequence ID" value="KAF5330400.1"/>
    <property type="molecule type" value="Genomic_DNA"/>
</dbReference>
<feature type="compositionally biased region" description="Low complexity" evidence="2">
    <location>
        <begin position="430"/>
        <end position="448"/>
    </location>
</feature>
<dbReference type="Gene3D" id="1.10.10.10">
    <property type="entry name" value="Winged helix-like DNA-binding domain superfamily/Winged helix DNA-binding domain"/>
    <property type="match status" value="1"/>
</dbReference>
<feature type="compositionally biased region" description="Low complexity" evidence="2">
    <location>
        <begin position="577"/>
        <end position="590"/>
    </location>
</feature>
<protein>
    <recommendedName>
        <fullName evidence="1">Histone H1</fullName>
    </recommendedName>
</protein>
<dbReference type="Pfam" id="PF00538">
    <property type="entry name" value="Linker_histone"/>
    <property type="match status" value="1"/>
</dbReference>
<feature type="compositionally biased region" description="Low complexity" evidence="2">
    <location>
        <begin position="395"/>
        <end position="405"/>
    </location>
</feature>
<sequence length="662" mass="70026">MQVASNPFAASLSHPHYHAYYQIHAPGPHNHELKRQYLALLPPQQIIEICMTFDLHAPPYVKSSIWPPDLNSAIAALKPTPPPAAQPTEEKTTEEAPKEAEAVMDSLKSPSSPTVPSPEQPPEEPQPPPPEPAPEVTALLTEGSSATPSAPTENVPPPPAESAEPTTAPAPAPTTPNAAPATPAPAPTPTAQPQPSMPPPAAPAHYPHQPYAYAHPHAAYPHTPYYSAHPAGYSYPYASYPAPMQSGYHQQPAATYPPQPTMYSNAMPMAHQPQHEGASGEDLPSYEEMIVEALTGCGDAEGWAPKDLFTWMASRYPLQSNFRPSASQALQKAFKRGRFEKSSNGKYRLNATWNGGNTSRRTTRRPQTQSSQSAPGNSTPAPPFTNAPLVHHHSSTSQAVSATTQPTYSQPFGYGYGQSGYNPYGAQPQASTSTAPGTIASASTGATTTDAAKVVTSPTSDDNDAAAYEAAQNILNAINFGSLYQLSSEDQTGKDAQPEKTTSGTGVEELLSHLSQAMAEQGNAAQQSNPHPAVPPAPPPDPVVADPRAELQAQLALLAAQFAELAKSEESEPVPAPSQAQAAHPQPMAALRQPALPPMHSLQPPPSDPAPPAEQSIASEPGPADPESSDELTPAELDFSHLPDPLLDEEEDSDDDDMEEVI</sequence>
<feature type="region of interest" description="Disordered" evidence="2">
    <location>
        <begin position="336"/>
        <end position="406"/>
    </location>
</feature>
<dbReference type="PROSITE" id="PS51504">
    <property type="entry name" value="H15"/>
    <property type="match status" value="1"/>
</dbReference>
<dbReference type="OrthoDB" id="5863171at2759"/>
<keyword evidence="5" id="KW-1185">Reference proteome</keyword>
<proteinExistence type="predicted"/>
<evidence type="ECO:0000256" key="1">
    <source>
        <dbReference type="ARBA" id="ARBA00020833"/>
    </source>
</evidence>
<accession>A0A8H5FB15</accession>
<feature type="compositionally biased region" description="Pro residues" evidence="2">
    <location>
        <begin position="532"/>
        <end position="542"/>
    </location>
</feature>
<dbReference type="Proteomes" id="UP000567179">
    <property type="component" value="Unassembled WGS sequence"/>
</dbReference>
<dbReference type="InterPro" id="IPR036388">
    <property type="entry name" value="WH-like_DNA-bd_sf"/>
</dbReference>
<dbReference type="SMART" id="SM00526">
    <property type="entry name" value="H15"/>
    <property type="match status" value="1"/>
</dbReference>
<dbReference type="SUPFAM" id="SSF46785">
    <property type="entry name" value="Winged helix' DNA-binding domain"/>
    <property type="match status" value="1"/>
</dbReference>
<name>A0A8H5FB15_9AGAR</name>
<dbReference type="InterPro" id="IPR005818">
    <property type="entry name" value="Histone_H1/H5_H15"/>
</dbReference>
<evidence type="ECO:0000313" key="4">
    <source>
        <dbReference type="EMBL" id="KAF5330400.1"/>
    </source>
</evidence>
<feature type="domain" description="H15" evidence="3">
    <location>
        <begin position="282"/>
        <end position="351"/>
    </location>
</feature>